<feature type="signal peptide" evidence="1">
    <location>
        <begin position="1"/>
        <end position="25"/>
    </location>
</feature>
<dbReference type="OrthoDB" id="937176at2"/>
<evidence type="ECO:0008006" key="4">
    <source>
        <dbReference type="Google" id="ProtNLM"/>
    </source>
</evidence>
<reference evidence="2 3" key="1">
    <citation type="journal article" date="2014" name="Genome Announc.">
        <title>Genome Sequence and Methylome of Soil Bacterium Gemmatirosa kalamazoonensis KBS708T, a Member of the Rarely Cultivated Gemmatimonadetes Phylum.</title>
        <authorList>
            <person name="Debruyn J.M."/>
            <person name="Radosevich M."/>
            <person name="Wommack K.E."/>
            <person name="Polson S.W."/>
            <person name="Hauser L.J."/>
            <person name="Fawaz M.N."/>
            <person name="Korlach J."/>
            <person name="Tsai Y.C."/>
        </authorList>
    </citation>
    <scope>NUCLEOTIDE SEQUENCE [LARGE SCALE GENOMIC DNA]</scope>
    <source>
        <strain evidence="2 3">KBS708</strain>
        <plasmid evidence="3">Plasmid 1</plasmid>
    </source>
</reference>
<evidence type="ECO:0000313" key="3">
    <source>
        <dbReference type="Proteomes" id="UP000019151"/>
    </source>
</evidence>
<organism evidence="2 3">
    <name type="scientific">Gemmatirosa kalamazoonensis</name>
    <dbReference type="NCBI Taxonomy" id="861299"/>
    <lineage>
        <taxon>Bacteria</taxon>
        <taxon>Pseudomonadati</taxon>
        <taxon>Gemmatimonadota</taxon>
        <taxon>Gemmatimonadia</taxon>
        <taxon>Gemmatimonadales</taxon>
        <taxon>Gemmatimonadaceae</taxon>
        <taxon>Gemmatirosa</taxon>
    </lineage>
</organism>
<geneLocation type="plasmid" evidence="2 3">
    <name>1</name>
</geneLocation>
<dbReference type="HOGENOM" id="CLU_075196_0_0_0"/>
<keyword evidence="1" id="KW-0732">Signal</keyword>
<sequence length="276" mass="28111">MRGTITLVGALLGACLLADCGNAYDDPTTPQVDPAVAADDALAAAGFLVTRDGAKQVVRATGDIKSGIDAYRALLGTLNPNTAGEQATGRREINWDGVPAAVTNTDAFPADFFNKNSPRGAVLATTGTGFRVADDGFAAVNPSYAGEFNVFSPAKVFAAVGSAALEVRFFVAGSATPATVTGFGAVFADVGRSGRTTIEYYDVAGRLIAAVAGPRQNGAAGLSFAGLVFDTPIVARVRITSGEAPLGASVRDATRGGSADLVVMDDFVYGEPHAIK</sequence>
<keyword evidence="2" id="KW-0614">Plasmid</keyword>
<evidence type="ECO:0000256" key="1">
    <source>
        <dbReference type="SAM" id="SignalP"/>
    </source>
</evidence>
<protein>
    <recommendedName>
        <fullName evidence="4">Lipoprotein</fullName>
    </recommendedName>
</protein>
<dbReference type="Proteomes" id="UP000019151">
    <property type="component" value="Plasmid 1"/>
</dbReference>
<evidence type="ECO:0000313" key="2">
    <source>
        <dbReference type="EMBL" id="AHG92510.1"/>
    </source>
</evidence>
<accession>W0RQ92</accession>
<dbReference type="PROSITE" id="PS51257">
    <property type="entry name" value="PROKAR_LIPOPROTEIN"/>
    <property type="match status" value="1"/>
</dbReference>
<feature type="chain" id="PRO_5004794427" description="Lipoprotein" evidence="1">
    <location>
        <begin position="26"/>
        <end position="276"/>
    </location>
</feature>
<gene>
    <name evidence="2" type="ORF">J421_4975</name>
</gene>
<dbReference type="AlphaFoldDB" id="W0RQ92"/>
<name>W0RQ92_9BACT</name>
<dbReference type="EMBL" id="CP007129">
    <property type="protein sequence ID" value="AHG92510.1"/>
    <property type="molecule type" value="Genomic_DNA"/>
</dbReference>
<dbReference type="PATRIC" id="fig|861299.3.peg.5029"/>
<dbReference type="RefSeq" id="WP_025413849.1">
    <property type="nucleotide sequence ID" value="NZ_CP007129.1"/>
</dbReference>
<proteinExistence type="predicted"/>
<dbReference type="InParanoid" id="W0RQ92"/>
<keyword evidence="3" id="KW-1185">Reference proteome</keyword>
<dbReference type="KEGG" id="gba:J421_4975"/>